<comment type="caution">
    <text evidence="4">The sequence shown here is derived from an EMBL/GenBank/DDBJ whole genome shotgun (WGS) entry which is preliminary data.</text>
</comment>
<keyword evidence="5" id="KW-1185">Reference proteome</keyword>
<gene>
    <name evidence="4" type="ORF">F3Y22_tig00000340pilonHSYRG00497</name>
</gene>
<dbReference type="Pfam" id="PF25597">
    <property type="entry name" value="SH3_retrovirus"/>
    <property type="match status" value="1"/>
</dbReference>
<dbReference type="InterPro" id="IPR054722">
    <property type="entry name" value="PolX-like_BBD"/>
</dbReference>
<evidence type="ECO:0000313" key="5">
    <source>
        <dbReference type="Proteomes" id="UP000436088"/>
    </source>
</evidence>
<evidence type="ECO:0008006" key="6">
    <source>
        <dbReference type="Google" id="ProtNLM"/>
    </source>
</evidence>
<dbReference type="Proteomes" id="UP000436088">
    <property type="component" value="Unassembled WGS sequence"/>
</dbReference>
<name>A0A6A3D208_HIBSY</name>
<proteinExistence type="predicted"/>
<sequence>MMKDHLYCKDLHEPIIYKDKVQDKSDAQWELLNRKVVAMIRKYIDKTLFEHISTYTNAYELWTNLESVIQKKTPRNKANLVQRFFSSYRSGDFGTVQMGNQDRSKIVGMEDIILMSGTGYKLILKDVRHVPSMRLNLISAAKLDDAGLMNYYNGMVNIVNLTPLVSLNGSIPEEVWMGKRASYNHLKIFGCRVFVHIPKDERVKLDRKTKECIYLHSPKDEFDYQLWDPVNKKLVRSRDVVFFKDQTIEDIKNSKRPRLRSDKNTEPILVRYEDNNKQENNDAEDHEPMLEKNNQETNDEPALEEPQSSSPTKT</sequence>
<protein>
    <recommendedName>
        <fullName evidence="6">Retrovirus-related Pol polyprotein from transposon TNT 1-94</fullName>
    </recommendedName>
</protein>
<organism evidence="4 5">
    <name type="scientific">Hibiscus syriacus</name>
    <name type="common">Rose of Sharon</name>
    <dbReference type="NCBI Taxonomy" id="106335"/>
    <lineage>
        <taxon>Eukaryota</taxon>
        <taxon>Viridiplantae</taxon>
        <taxon>Streptophyta</taxon>
        <taxon>Embryophyta</taxon>
        <taxon>Tracheophyta</taxon>
        <taxon>Spermatophyta</taxon>
        <taxon>Magnoliopsida</taxon>
        <taxon>eudicotyledons</taxon>
        <taxon>Gunneridae</taxon>
        <taxon>Pentapetalae</taxon>
        <taxon>rosids</taxon>
        <taxon>malvids</taxon>
        <taxon>Malvales</taxon>
        <taxon>Malvaceae</taxon>
        <taxon>Malvoideae</taxon>
        <taxon>Hibiscus</taxon>
    </lineage>
</organism>
<evidence type="ECO:0000259" key="3">
    <source>
        <dbReference type="Pfam" id="PF25597"/>
    </source>
</evidence>
<feature type="region of interest" description="Disordered" evidence="1">
    <location>
        <begin position="254"/>
        <end position="314"/>
    </location>
</feature>
<evidence type="ECO:0000259" key="2">
    <source>
        <dbReference type="Pfam" id="PF22936"/>
    </source>
</evidence>
<feature type="compositionally biased region" description="Basic and acidic residues" evidence="1">
    <location>
        <begin position="254"/>
        <end position="280"/>
    </location>
</feature>
<evidence type="ECO:0000313" key="4">
    <source>
        <dbReference type="EMBL" id="KAE8735496.1"/>
    </source>
</evidence>
<dbReference type="Pfam" id="PF22936">
    <property type="entry name" value="Pol_BBD"/>
    <property type="match status" value="1"/>
</dbReference>
<reference evidence="4" key="1">
    <citation type="submission" date="2019-09" db="EMBL/GenBank/DDBJ databases">
        <title>Draft genome information of white flower Hibiscus syriacus.</title>
        <authorList>
            <person name="Kim Y.-M."/>
        </authorList>
    </citation>
    <scope>NUCLEOTIDE SEQUENCE [LARGE SCALE GENOMIC DNA]</scope>
    <source>
        <strain evidence="4">YM2019G1</strain>
    </source>
</reference>
<dbReference type="AlphaFoldDB" id="A0A6A3D208"/>
<accession>A0A6A3D208</accession>
<dbReference type="InterPro" id="IPR057670">
    <property type="entry name" value="SH3_retrovirus"/>
</dbReference>
<feature type="domain" description="Retrovirus-related Pol polyprotein from transposon TNT 1-94-like beta-barrel" evidence="2">
    <location>
        <begin position="83"/>
        <end position="147"/>
    </location>
</feature>
<evidence type="ECO:0000256" key="1">
    <source>
        <dbReference type="SAM" id="MobiDB-lite"/>
    </source>
</evidence>
<feature type="domain" description="Retroviral polymerase SH3-like" evidence="3">
    <location>
        <begin position="191"/>
        <end position="253"/>
    </location>
</feature>
<dbReference type="EMBL" id="VEPZ02000032">
    <property type="protein sequence ID" value="KAE8735496.1"/>
    <property type="molecule type" value="Genomic_DNA"/>
</dbReference>